<dbReference type="CDD" id="cd06222">
    <property type="entry name" value="RNase_H_like"/>
    <property type="match status" value="1"/>
</dbReference>
<evidence type="ECO:0000259" key="1">
    <source>
        <dbReference type="Pfam" id="PF13456"/>
    </source>
</evidence>
<sequence>MRDHKGKVVEAQIFKEIVDSPLEGEAVAAQLGIQEAIRRDLKSVQLEGDALLAIKALQNFLKLEAIHRSLNHFDFVEFKFVKRDTNCVTTSFSLLAASQ</sequence>
<dbReference type="OrthoDB" id="914111at2759"/>
<proteinExistence type="predicted"/>
<dbReference type="Proteomes" id="UP000516437">
    <property type="component" value="Chromosome 2"/>
</dbReference>
<dbReference type="PANTHER" id="PTHR47723:SF19">
    <property type="entry name" value="POLYNUCLEOTIDYL TRANSFERASE, RIBONUCLEASE H-LIKE SUPERFAMILY PROTEIN"/>
    <property type="match status" value="1"/>
</dbReference>
<dbReference type="GO" id="GO:0004523">
    <property type="term" value="F:RNA-DNA hybrid ribonuclease activity"/>
    <property type="evidence" value="ECO:0007669"/>
    <property type="project" value="InterPro"/>
</dbReference>
<dbReference type="EMBL" id="RXIC02000020">
    <property type="protein sequence ID" value="KAB1221495.1"/>
    <property type="molecule type" value="Genomic_DNA"/>
</dbReference>
<dbReference type="InterPro" id="IPR053151">
    <property type="entry name" value="RNase_H-like"/>
</dbReference>
<dbReference type="AlphaFoldDB" id="A0A6A1W8H6"/>
<dbReference type="InterPro" id="IPR044730">
    <property type="entry name" value="RNase_H-like_dom_plant"/>
</dbReference>
<dbReference type="InterPro" id="IPR002156">
    <property type="entry name" value="RNaseH_domain"/>
</dbReference>
<dbReference type="PANTHER" id="PTHR47723">
    <property type="entry name" value="OS05G0353850 PROTEIN"/>
    <property type="match status" value="1"/>
</dbReference>
<comment type="caution">
    <text evidence="2">The sequence shown here is derived from an EMBL/GenBank/DDBJ whole genome shotgun (WGS) entry which is preliminary data.</text>
</comment>
<evidence type="ECO:0000313" key="2">
    <source>
        <dbReference type="EMBL" id="KAB1221495.1"/>
    </source>
</evidence>
<keyword evidence="3" id="KW-1185">Reference proteome</keyword>
<name>A0A6A1W8H6_9ROSI</name>
<organism evidence="2 3">
    <name type="scientific">Morella rubra</name>
    <name type="common">Chinese bayberry</name>
    <dbReference type="NCBI Taxonomy" id="262757"/>
    <lineage>
        <taxon>Eukaryota</taxon>
        <taxon>Viridiplantae</taxon>
        <taxon>Streptophyta</taxon>
        <taxon>Embryophyta</taxon>
        <taxon>Tracheophyta</taxon>
        <taxon>Spermatophyta</taxon>
        <taxon>Magnoliopsida</taxon>
        <taxon>eudicotyledons</taxon>
        <taxon>Gunneridae</taxon>
        <taxon>Pentapetalae</taxon>
        <taxon>rosids</taxon>
        <taxon>fabids</taxon>
        <taxon>Fagales</taxon>
        <taxon>Myricaceae</taxon>
        <taxon>Morella</taxon>
    </lineage>
</organism>
<dbReference type="GO" id="GO:0003676">
    <property type="term" value="F:nucleic acid binding"/>
    <property type="evidence" value="ECO:0007669"/>
    <property type="project" value="InterPro"/>
</dbReference>
<protein>
    <recommendedName>
        <fullName evidence="1">RNase H type-1 domain-containing protein</fullName>
    </recommendedName>
</protein>
<gene>
    <name evidence="2" type="ORF">CJ030_MR2G027134</name>
</gene>
<accession>A0A6A1W8H6</accession>
<evidence type="ECO:0000313" key="3">
    <source>
        <dbReference type="Proteomes" id="UP000516437"/>
    </source>
</evidence>
<dbReference type="Pfam" id="PF13456">
    <property type="entry name" value="RVT_3"/>
    <property type="match status" value="1"/>
</dbReference>
<reference evidence="2 3" key="1">
    <citation type="journal article" date="2019" name="Plant Biotechnol. J.">
        <title>The red bayberry genome and genetic basis of sex determination.</title>
        <authorList>
            <person name="Jia H.M."/>
            <person name="Jia H.J."/>
            <person name="Cai Q.L."/>
            <person name="Wang Y."/>
            <person name="Zhao H.B."/>
            <person name="Yang W.F."/>
            <person name="Wang G.Y."/>
            <person name="Li Y.H."/>
            <person name="Zhan D.L."/>
            <person name="Shen Y.T."/>
            <person name="Niu Q.F."/>
            <person name="Chang L."/>
            <person name="Qiu J."/>
            <person name="Zhao L."/>
            <person name="Xie H.B."/>
            <person name="Fu W.Y."/>
            <person name="Jin J."/>
            <person name="Li X.W."/>
            <person name="Jiao Y."/>
            <person name="Zhou C.C."/>
            <person name="Tu T."/>
            <person name="Chai C.Y."/>
            <person name="Gao J.L."/>
            <person name="Fan L.J."/>
            <person name="van de Weg E."/>
            <person name="Wang J.Y."/>
            <person name="Gao Z.S."/>
        </authorList>
    </citation>
    <scope>NUCLEOTIDE SEQUENCE [LARGE SCALE GENOMIC DNA]</scope>
    <source>
        <tissue evidence="2">Leaves</tissue>
    </source>
</reference>
<feature type="domain" description="RNase H type-1" evidence="1">
    <location>
        <begin position="1"/>
        <end position="92"/>
    </location>
</feature>